<feature type="chain" id="PRO_5002824408" evidence="1">
    <location>
        <begin position="21"/>
        <end position="113"/>
    </location>
</feature>
<dbReference type="AlphaFoldDB" id="B4QSZ0"/>
<dbReference type="Proteomes" id="UP000000304">
    <property type="component" value="Chromosome 3R"/>
</dbReference>
<proteinExistence type="predicted"/>
<dbReference type="EMBL" id="CM000364">
    <property type="protein sequence ID" value="EDX13250.1"/>
    <property type="molecule type" value="Genomic_DNA"/>
</dbReference>
<dbReference type="STRING" id="7240.B4QSZ0"/>
<dbReference type="HOGENOM" id="CLU_171319_0_0_1"/>
<protein>
    <submittedName>
        <fullName evidence="2">GD18807</fullName>
    </submittedName>
</protein>
<organism evidence="2 3">
    <name type="scientific">Drosophila simulans</name>
    <name type="common">Fruit fly</name>
    <dbReference type="NCBI Taxonomy" id="7240"/>
    <lineage>
        <taxon>Eukaryota</taxon>
        <taxon>Metazoa</taxon>
        <taxon>Ecdysozoa</taxon>
        <taxon>Arthropoda</taxon>
        <taxon>Hexapoda</taxon>
        <taxon>Insecta</taxon>
        <taxon>Pterygota</taxon>
        <taxon>Neoptera</taxon>
        <taxon>Endopterygota</taxon>
        <taxon>Diptera</taxon>
        <taxon>Brachycera</taxon>
        <taxon>Muscomorpha</taxon>
        <taxon>Ephydroidea</taxon>
        <taxon>Drosophilidae</taxon>
        <taxon>Drosophila</taxon>
        <taxon>Sophophora</taxon>
    </lineage>
</organism>
<dbReference type="OMA" id="CLSMAWG"/>
<dbReference type="KEGG" id="dsi:Dsimw501_GD18807"/>
<name>B4QSZ0_DROSI</name>
<accession>B4QSZ0</accession>
<feature type="signal peptide" evidence="1">
    <location>
        <begin position="1"/>
        <end position="20"/>
    </location>
</feature>
<keyword evidence="3" id="KW-1185">Reference proteome</keyword>
<keyword evidence="1" id="KW-0732">Signal</keyword>
<evidence type="ECO:0000313" key="2">
    <source>
        <dbReference type="EMBL" id="EDX13250.1"/>
    </source>
</evidence>
<sequence>MRSAILFGLIVCLAFSLVLSLEESINRSNDLSSVEKDIGQAVESKVRAKRQLGFGGPFGGFGGPFGGYGGYGGYGGLGGFGYGRPFYGGYGRPFYGGYGRPFYGGGFGGPFFG</sequence>
<reference evidence="2 3" key="1">
    <citation type="journal article" date="2007" name="Nature">
        <title>Evolution of genes and genomes on the Drosophila phylogeny.</title>
        <authorList>
            <consortium name="Drosophila 12 Genomes Consortium"/>
            <person name="Clark A.G."/>
            <person name="Eisen M.B."/>
            <person name="Smith D.R."/>
            <person name="Bergman C.M."/>
            <person name="Oliver B."/>
            <person name="Markow T.A."/>
            <person name="Kaufman T.C."/>
            <person name="Kellis M."/>
            <person name="Gelbart W."/>
            <person name="Iyer V.N."/>
            <person name="Pollard D.A."/>
            <person name="Sackton T.B."/>
            <person name="Larracuente A.M."/>
            <person name="Singh N.D."/>
            <person name="Abad J.P."/>
            <person name="Abt D.N."/>
            <person name="Adryan B."/>
            <person name="Aguade M."/>
            <person name="Akashi H."/>
            <person name="Anderson W.W."/>
            <person name="Aquadro C.F."/>
            <person name="Ardell D.H."/>
            <person name="Arguello R."/>
            <person name="Artieri C.G."/>
            <person name="Barbash D.A."/>
            <person name="Barker D."/>
            <person name="Barsanti P."/>
            <person name="Batterham P."/>
            <person name="Batzoglou S."/>
            <person name="Begun D."/>
            <person name="Bhutkar A."/>
            <person name="Blanco E."/>
            <person name="Bosak S.A."/>
            <person name="Bradley R.K."/>
            <person name="Brand A.D."/>
            <person name="Brent M.R."/>
            <person name="Brooks A.N."/>
            <person name="Brown R.H."/>
            <person name="Butlin R.K."/>
            <person name="Caggese C."/>
            <person name="Calvi B.R."/>
            <person name="Bernardo de Carvalho A."/>
            <person name="Caspi A."/>
            <person name="Castrezana S."/>
            <person name="Celniker S.E."/>
            <person name="Chang J.L."/>
            <person name="Chapple C."/>
            <person name="Chatterji S."/>
            <person name="Chinwalla A."/>
            <person name="Civetta A."/>
            <person name="Clifton S.W."/>
            <person name="Comeron J.M."/>
            <person name="Costello J.C."/>
            <person name="Coyne J.A."/>
            <person name="Daub J."/>
            <person name="David R.G."/>
            <person name="Delcher A.L."/>
            <person name="Delehaunty K."/>
            <person name="Do C.B."/>
            <person name="Ebling H."/>
            <person name="Edwards K."/>
            <person name="Eickbush T."/>
            <person name="Evans J.D."/>
            <person name="Filipski A."/>
            <person name="Findeiss S."/>
            <person name="Freyhult E."/>
            <person name="Fulton L."/>
            <person name="Fulton R."/>
            <person name="Garcia A.C."/>
            <person name="Gardiner A."/>
            <person name="Garfield D.A."/>
            <person name="Garvin B.E."/>
            <person name="Gibson G."/>
            <person name="Gilbert D."/>
            <person name="Gnerre S."/>
            <person name="Godfrey J."/>
            <person name="Good R."/>
            <person name="Gotea V."/>
            <person name="Gravely B."/>
            <person name="Greenberg A.J."/>
            <person name="Griffiths-Jones S."/>
            <person name="Gross S."/>
            <person name="Guigo R."/>
            <person name="Gustafson E.A."/>
            <person name="Haerty W."/>
            <person name="Hahn M.W."/>
            <person name="Halligan D.L."/>
            <person name="Halpern A.L."/>
            <person name="Halter G.M."/>
            <person name="Han M.V."/>
            <person name="Heger A."/>
            <person name="Hillier L."/>
            <person name="Hinrichs A.S."/>
            <person name="Holmes I."/>
            <person name="Hoskins R.A."/>
            <person name="Hubisz M.J."/>
            <person name="Hultmark D."/>
            <person name="Huntley M.A."/>
            <person name="Jaffe D.B."/>
            <person name="Jagadeeshan S."/>
            <person name="Jeck W.R."/>
            <person name="Johnson J."/>
            <person name="Jones C.D."/>
            <person name="Jordan W.C."/>
            <person name="Karpen G.H."/>
            <person name="Kataoka E."/>
            <person name="Keightley P.D."/>
            <person name="Kheradpour P."/>
            <person name="Kirkness E.F."/>
            <person name="Koerich L.B."/>
            <person name="Kristiansen K."/>
            <person name="Kudrna D."/>
            <person name="Kulathinal R.J."/>
            <person name="Kumar S."/>
            <person name="Kwok R."/>
            <person name="Lander E."/>
            <person name="Langley C.H."/>
            <person name="Lapoint R."/>
            <person name="Lazzaro B.P."/>
            <person name="Lee S.J."/>
            <person name="Levesque L."/>
            <person name="Li R."/>
            <person name="Lin C.F."/>
            <person name="Lin M.F."/>
            <person name="Lindblad-Toh K."/>
            <person name="Llopart A."/>
            <person name="Long M."/>
            <person name="Low L."/>
            <person name="Lozovsky E."/>
            <person name="Lu J."/>
            <person name="Luo M."/>
            <person name="Machado C.A."/>
            <person name="Makalowski W."/>
            <person name="Marzo M."/>
            <person name="Matsuda M."/>
            <person name="Matzkin L."/>
            <person name="McAllister B."/>
            <person name="McBride C.S."/>
            <person name="McKernan B."/>
            <person name="McKernan K."/>
            <person name="Mendez-Lago M."/>
            <person name="Minx P."/>
            <person name="Mollenhauer M.U."/>
            <person name="Montooth K."/>
            <person name="Mount S.M."/>
            <person name="Mu X."/>
            <person name="Myers E."/>
            <person name="Negre B."/>
            <person name="Newfeld S."/>
            <person name="Nielsen R."/>
            <person name="Noor M.A."/>
            <person name="O'Grady P."/>
            <person name="Pachter L."/>
            <person name="Papaceit M."/>
            <person name="Parisi M.J."/>
            <person name="Parisi M."/>
            <person name="Parts L."/>
            <person name="Pedersen J.S."/>
            <person name="Pesole G."/>
            <person name="Phillippy A.M."/>
            <person name="Ponting C.P."/>
            <person name="Pop M."/>
            <person name="Porcelli D."/>
            <person name="Powell J.R."/>
            <person name="Prohaska S."/>
            <person name="Pruitt K."/>
            <person name="Puig M."/>
            <person name="Quesneville H."/>
            <person name="Ram K.R."/>
            <person name="Rand D."/>
            <person name="Rasmussen M.D."/>
            <person name="Reed L.K."/>
            <person name="Reenan R."/>
            <person name="Reily A."/>
            <person name="Remington K.A."/>
            <person name="Rieger T.T."/>
            <person name="Ritchie M.G."/>
            <person name="Robin C."/>
            <person name="Rogers Y.H."/>
            <person name="Rohde C."/>
            <person name="Rozas J."/>
            <person name="Rubenfield M.J."/>
            <person name="Ruiz A."/>
            <person name="Russo S."/>
            <person name="Salzberg S.L."/>
            <person name="Sanchez-Gracia A."/>
            <person name="Saranga D.J."/>
            <person name="Sato H."/>
            <person name="Schaeffer S.W."/>
            <person name="Schatz M.C."/>
            <person name="Schlenke T."/>
            <person name="Schwartz R."/>
            <person name="Segarra C."/>
            <person name="Singh R.S."/>
            <person name="Sirot L."/>
            <person name="Sirota M."/>
            <person name="Sisneros N.B."/>
            <person name="Smith C.D."/>
            <person name="Smith T.F."/>
            <person name="Spieth J."/>
            <person name="Stage D.E."/>
            <person name="Stark A."/>
            <person name="Stephan W."/>
            <person name="Strausberg R.L."/>
            <person name="Strempel S."/>
            <person name="Sturgill D."/>
            <person name="Sutton G."/>
            <person name="Sutton G.G."/>
            <person name="Tao W."/>
            <person name="Teichmann S."/>
            <person name="Tobari Y.N."/>
            <person name="Tomimura Y."/>
            <person name="Tsolas J.M."/>
            <person name="Valente V.L."/>
            <person name="Venter E."/>
            <person name="Venter J.C."/>
            <person name="Vicario S."/>
            <person name="Vieira F.G."/>
            <person name="Vilella A.J."/>
            <person name="Villasante A."/>
            <person name="Walenz B."/>
            <person name="Wang J."/>
            <person name="Wasserman M."/>
            <person name="Watts T."/>
            <person name="Wilson D."/>
            <person name="Wilson R.K."/>
            <person name="Wing R.A."/>
            <person name="Wolfner M.F."/>
            <person name="Wong A."/>
            <person name="Wong G.K."/>
            <person name="Wu C.I."/>
            <person name="Wu G."/>
            <person name="Yamamoto D."/>
            <person name="Yang H.P."/>
            <person name="Yang S.P."/>
            <person name="Yorke J.A."/>
            <person name="Yoshida K."/>
            <person name="Zdobnov E."/>
            <person name="Zhang P."/>
            <person name="Zhang Y."/>
            <person name="Zimin A.V."/>
            <person name="Baldwin J."/>
            <person name="Abdouelleil A."/>
            <person name="Abdulkadir J."/>
            <person name="Abebe A."/>
            <person name="Abera B."/>
            <person name="Abreu J."/>
            <person name="Acer S.C."/>
            <person name="Aftuck L."/>
            <person name="Alexander A."/>
            <person name="An P."/>
            <person name="Anderson E."/>
            <person name="Anderson S."/>
            <person name="Arachi H."/>
            <person name="Azer M."/>
            <person name="Bachantsang P."/>
            <person name="Barry A."/>
            <person name="Bayul T."/>
            <person name="Berlin A."/>
            <person name="Bessette D."/>
            <person name="Bloom T."/>
            <person name="Blye J."/>
            <person name="Boguslavskiy L."/>
            <person name="Bonnet C."/>
            <person name="Boukhgalter B."/>
            <person name="Bourzgui I."/>
            <person name="Brown A."/>
            <person name="Cahill P."/>
            <person name="Channer S."/>
            <person name="Cheshatsang Y."/>
            <person name="Chuda L."/>
            <person name="Citroen M."/>
            <person name="Collymore A."/>
            <person name="Cooke P."/>
            <person name="Costello M."/>
            <person name="D'Aco K."/>
            <person name="Daza R."/>
            <person name="De Haan G."/>
            <person name="DeGray S."/>
            <person name="DeMaso C."/>
            <person name="Dhargay N."/>
            <person name="Dooley K."/>
            <person name="Dooley E."/>
            <person name="Doricent M."/>
            <person name="Dorje P."/>
            <person name="Dorjee K."/>
            <person name="Dupes A."/>
            <person name="Elong R."/>
            <person name="Falk J."/>
            <person name="Farina A."/>
            <person name="Faro S."/>
            <person name="Ferguson D."/>
            <person name="Fisher S."/>
            <person name="Foley C.D."/>
            <person name="Franke A."/>
            <person name="Friedrich D."/>
            <person name="Gadbois L."/>
            <person name="Gearin G."/>
            <person name="Gearin C.R."/>
            <person name="Giannoukos G."/>
            <person name="Goode T."/>
            <person name="Graham J."/>
            <person name="Grandbois E."/>
            <person name="Grewal S."/>
            <person name="Gyaltsen K."/>
            <person name="Hafez N."/>
            <person name="Hagos B."/>
            <person name="Hall J."/>
            <person name="Henson C."/>
            <person name="Hollinger A."/>
            <person name="Honan T."/>
            <person name="Huard M.D."/>
            <person name="Hughes L."/>
            <person name="Hurhula B."/>
            <person name="Husby M.E."/>
            <person name="Kamat A."/>
            <person name="Kanga B."/>
            <person name="Kashin S."/>
            <person name="Khazanovich D."/>
            <person name="Kisner P."/>
            <person name="Lance K."/>
            <person name="Lara M."/>
            <person name="Lee W."/>
            <person name="Lennon N."/>
            <person name="Letendre F."/>
            <person name="LeVine R."/>
            <person name="Lipovsky A."/>
            <person name="Liu X."/>
            <person name="Liu J."/>
            <person name="Liu S."/>
            <person name="Lokyitsang T."/>
            <person name="Lokyitsang Y."/>
            <person name="Lubonja R."/>
            <person name="Lui A."/>
            <person name="MacDonald P."/>
            <person name="Magnisalis V."/>
            <person name="Maru K."/>
            <person name="Matthews C."/>
            <person name="McCusker W."/>
            <person name="McDonough S."/>
            <person name="Mehta T."/>
            <person name="Meldrim J."/>
            <person name="Meneus L."/>
            <person name="Mihai O."/>
            <person name="Mihalev A."/>
            <person name="Mihova T."/>
            <person name="Mittelman R."/>
            <person name="Mlenga V."/>
            <person name="Montmayeur A."/>
            <person name="Mulrain L."/>
            <person name="Navidi A."/>
            <person name="Naylor J."/>
            <person name="Negash T."/>
            <person name="Nguyen T."/>
            <person name="Nguyen N."/>
            <person name="Nicol R."/>
            <person name="Norbu C."/>
            <person name="Norbu N."/>
            <person name="Novod N."/>
            <person name="O'Neill B."/>
            <person name="Osman S."/>
            <person name="Markiewicz E."/>
            <person name="Oyono O.L."/>
            <person name="Patti C."/>
            <person name="Phunkhang P."/>
            <person name="Pierre F."/>
            <person name="Priest M."/>
            <person name="Raghuraman S."/>
            <person name="Rege F."/>
            <person name="Reyes R."/>
            <person name="Rise C."/>
            <person name="Rogov P."/>
            <person name="Ross K."/>
            <person name="Ryan E."/>
            <person name="Settipalli S."/>
            <person name="Shea T."/>
            <person name="Sherpa N."/>
            <person name="Shi L."/>
            <person name="Shih D."/>
            <person name="Sparrow T."/>
            <person name="Spaulding J."/>
            <person name="Stalker J."/>
            <person name="Stange-Thomann N."/>
            <person name="Stavropoulos S."/>
            <person name="Stone C."/>
            <person name="Strader C."/>
            <person name="Tesfaye S."/>
            <person name="Thomson T."/>
            <person name="Thoulutsang Y."/>
            <person name="Thoulutsang D."/>
            <person name="Topham K."/>
            <person name="Topping I."/>
            <person name="Tsamla T."/>
            <person name="Vassiliev H."/>
            <person name="Vo A."/>
            <person name="Wangchuk T."/>
            <person name="Wangdi T."/>
            <person name="Weiand M."/>
            <person name="Wilkinson J."/>
            <person name="Wilson A."/>
            <person name="Yadav S."/>
            <person name="Young G."/>
            <person name="Yu Q."/>
            <person name="Zembek L."/>
            <person name="Zhong D."/>
            <person name="Zimmer A."/>
            <person name="Zwirko Z."/>
            <person name="Jaffe D.B."/>
            <person name="Alvarez P."/>
            <person name="Brockman W."/>
            <person name="Butler J."/>
            <person name="Chin C."/>
            <person name="Gnerre S."/>
            <person name="Grabherr M."/>
            <person name="Kleber M."/>
            <person name="Mauceli E."/>
            <person name="MacCallum I."/>
        </authorList>
    </citation>
    <scope>NUCLEOTIDE SEQUENCE [LARGE SCALE GENOMIC DNA]</scope>
    <source>
        <strain evidence="3">white501</strain>
    </source>
</reference>
<evidence type="ECO:0000313" key="3">
    <source>
        <dbReference type="Proteomes" id="UP000000304"/>
    </source>
</evidence>
<dbReference type="OrthoDB" id="7870443at2759"/>
<gene>
    <name evidence="2" type="primary">Dsim\GD18807</name>
    <name evidence="2" type="ORF">Dsim_GD18807</name>
</gene>
<dbReference type="Bgee" id="FBgn0190323">
    <property type="expression patterns" value="Expressed in adult organism and 3 other cell types or tissues"/>
</dbReference>
<evidence type="ECO:0000256" key="1">
    <source>
        <dbReference type="SAM" id="SignalP"/>
    </source>
</evidence>